<gene>
    <name evidence="1" type="ORF">FHR94_001218</name>
</gene>
<comment type="caution">
    <text evidence="1">The sequence shown here is derived from an EMBL/GenBank/DDBJ whole genome shotgun (WGS) entry which is preliminary data.</text>
</comment>
<protein>
    <submittedName>
        <fullName evidence="1">Uncharacterized protein</fullName>
    </submittedName>
</protein>
<name>A0A839VBA9_9GAMM</name>
<evidence type="ECO:0000313" key="2">
    <source>
        <dbReference type="Proteomes" id="UP000547614"/>
    </source>
</evidence>
<organism evidence="1 2">
    <name type="scientific">Halomonas cerina</name>
    <dbReference type="NCBI Taxonomy" id="447424"/>
    <lineage>
        <taxon>Bacteria</taxon>
        <taxon>Pseudomonadati</taxon>
        <taxon>Pseudomonadota</taxon>
        <taxon>Gammaproteobacteria</taxon>
        <taxon>Oceanospirillales</taxon>
        <taxon>Halomonadaceae</taxon>
        <taxon>Halomonas</taxon>
    </lineage>
</organism>
<dbReference type="AlphaFoldDB" id="A0A839VBA9"/>
<accession>A0A839VBA9</accession>
<proteinExistence type="predicted"/>
<dbReference type="Proteomes" id="UP000547614">
    <property type="component" value="Unassembled WGS sequence"/>
</dbReference>
<keyword evidence="2" id="KW-1185">Reference proteome</keyword>
<evidence type="ECO:0000313" key="1">
    <source>
        <dbReference type="EMBL" id="MBB3189994.1"/>
    </source>
</evidence>
<dbReference type="EMBL" id="JACHXP010000004">
    <property type="protein sequence ID" value="MBB3189994.1"/>
    <property type="molecule type" value="Genomic_DNA"/>
</dbReference>
<sequence>MAFHNPNPKIREIEQRNARLRAEFFAKLFRGSWRGIRKGAWRLSRRRCRHCRQRPRS</sequence>
<reference evidence="1 2" key="1">
    <citation type="submission" date="2020-08" db="EMBL/GenBank/DDBJ databases">
        <title>Genomic Encyclopedia of Type Strains, Phase III (KMG-III): the genomes of soil and plant-associated and newly described type strains.</title>
        <authorList>
            <person name="Whitman W."/>
        </authorList>
    </citation>
    <scope>NUCLEOTIDE SEQUENCE [LARGE SCALE GENOMIC DNA]</scope>
    <source>
        <strain evidence="1 2">CECT 7282</strain>
    </source>
</reference>